<evidence type="ECO:0000313" key="2">
    <source>
        <dbReference type="Proteomes" id="UP000095287"/>
    </source>
</evidence>
<accession>A0A1I8AFW6</accession>
<dbReference type="Proteomes" id="UP000095287">
    <property type="component" value="Unplaced"/>
</dbReference>
<feature type="signal peptide" evidence="1">
    <location>
        <begin position="1"/>
        <end position="19"/>
    </location>
</feature>
<dbReference type="AlphaFoldDB" id="A0A1I8AFW6"/>
<reference evidence="3" key="1">
    <citation type="submission" date="2016-11" db="UniProtKB">
        <authorList>
            <consortium name="WormBaseParasite"/>
        </authorList>
    </citation>
    <scope>IDENTIFICATION</scope>
</reference>
<protein>
    <submittedName>
        <fullName evidence="3">Secreted protein</fullName>
    </submittedName>
</protein>
<evidence type="ECO:0000256" key="1">
    <source>
        <dbReference type="SAM" id="SignalP"/>
    </source>
</evidence>
<feature type="chain" id="PRO_5009314640" evidence="1">
    <location>
        <begin position="20"/>
        <end position="120"/>
    </location>
</feature>
<proteinExistence type="predicted"/>
<keyword evidence="2" id="KW-1185">Reference proteome</keyword>
<sequence length="120" mass="14019">MSQYLLVTWFLYFSWRCQQQLAQSLIRFQCNTSVCSGLTITLWNSVLYSTAKASLMKNTSVQIVCSNDGFKYYELTERYCWKDSPVHETEVEGPEMWLKMQFCTSGYSSFIDNSKRRGTP</sequence>
<organism evidence="2 3">
    <name type="scientific">Steinernema glaseri</name>
    <dbReference type="NCBI Taxonomy" id="37863"/>
    <lineage>
        <taxon>Eukaryota</taxon>
        <taxon>Metazoa</taxon>
        <taxon>Ecdysozoa</taxon>
        <taxon>Nematoda</taxon>
        <taxon>Chromadorea</taxon>
        <taxon>Rhabditida</taxon>
        <taxon>Tylenchina</taxon>
        <taxon>Panagrolaimomorpha</taxon>
        <taxon>Strongyloidoidea</taxon>
        <taxon>Steinernematidae</taxon>
        <taxon>Steinernema</taxon>
    </lineage>
</organism>
<keyword evidence="1" id="KW-0732">Signal</keyword>
<dbReference type="WBParaSite" id="L893_g5369.t1">
    <property type="protein sequence ID" value="L893_g5369.t1"/>
    <property type="gene ID" value="L893_g5369"/>
</dbReference>
<name>A0A1I8AFW6_9BILA</name>
<evidence type="ECO:0000313" key="3">
    <source>
        <dbReference type="WBParaSite" id="L893_g5369.t1"/>
    </source>
</evidence>